<proteinExistence type="predicted"/>
<evidence type="ECO:0000313" key="3">
    <source>
        <dbReference type="EMBL" id="CED84014.1"/>
    </source>
</evidence>
<feature type="compositionally biased region" description="Low complexity" evidence="1">
    <location>
        <begin position="301"/>
        <end position="332"/>
    </location>
</feature>
<feature type="compositionally biased region" description="Pro residues" evidence="1">
    <location>
        <begin position="925"/>
        <end position="940"/>
    </location>
</feature>
<dbReference type="Gene3D" id="3.30.710.10">
    <property type="entry name" value="Potassium Channel Kv1.1, Chain A"/>
    <property type="match status" value="1"/>
</dbReference>
<feature type="domain" description="BTB" evidence="2">
    <location>
        <begin position="48"/>
        <end position="154"/>
    </location>
</feature>
<organism evidence="3">
    <name type="scientific">Phaffia rhodozyma</name>
    <name type="common">Yeast</name>
    <name type="synonym">Xanthophyllomyces dendrorhous</name>
    <dbReference type="NCBI Taxonomy" id="264483"/>
    <lineage>
        <taxon>Eukaryota</taxon>
        <taxon>Fungi</taxon>
        <taxon>Dikarya</taxon>
        <taxon>Basidiomycota</taxon>
        <taxon>Agaricomycotina</taxon>
        <taxon>Tremellomycetes</taxon>
        <taxon>Cystofilobasidiales</taxon>
        <taxon>Mrakiaceae</taxon>
        <taxon>Phaffia</taxon>
    </lineage>
</organism>
<dbReference type="InterPro" id="IPR011333">
    <property type="entry name" value="SKP1/BTB/POZ_sf"/>
</dbReference>
<feature type="region of interest" description="Disordered" evidence="1">
    <location>
        <begin position="999"/>
        <end position="1059"/>
    </location>
</feature>
<sequence length="1152" mass="125810">MTTFNSADTTTIDPPQVPAHPGIILDPVLGPQILHNHLRHAFLKGLCSDVNVRVDRWGKVYRLHRVVLAQAGFFHSLFTGDFYEGQDEEQDASSRLREALVRPILLETAPDVHSSTLKNGRMKINLRLDDPNISRAAFEIIIARLYSAGPSLHLPPTTHPTPSHPLTRSFPFYVPPSSPPPSGSQIATPRFLLSLLATSIFLGVPGISSGVLGLILGSISPWSVNVFLGFSIGKGIGGYQGEDWEDSEEDGIIGVGATGLEDLGRPIPSFEDDERGKQAENPAVAQERAAGVEVERRDSKPSGSRPSPSGTRSRSASPALSMSSSIASSQISGLREDPGEGKHPFRRNTHSIGDGYDGHDYEEESEEEPSYFYGLTSSKIGEGCACWLTRWGVDILDVEEKIWYSRIEEDHSPEINRQLEGMSLGDASWSSTGKKHTPNTSSHTRFPVYYTDFPRISTTTGPNTTGNKPNQPFPPVWSISGLPPSWVRAVIASDAFFVPSEIDRYHVAKKVYTLRKTQRALAKSGDRRRSDDQEQDRDSEGSEVGWEEDDEEVEFEKTFEGIYYTHMTFEELSYISSDICPFTQLPYAPLSVLQTSLWEHQELKSKILSSPSAQAGALSPVASTTATATASTSNPSSTEQADAELGISLITKNIARQLTRLVEKETRRQRRRSRSETRSRSGTTSSPVFKGNSPLAQVDPLDTSFGLRVPAILSMGSQRQPSTPMSGSSISYGLSTSPTSFPGKTPLLSQEVITYYPVPQDDTQRLGEYGGFIPLEGPALSFTLSGAVPDMGPPLSMTDASFAARAKKDGIAGGAPMREEDFFGIGSSQRTGRDIVDARRKYSDATGTGDQDNAEDEARWTKYEPFRFSVEFWGVDGLKEKQREYSRTVFYAGSYFNVYVQTIRKKDRQIQLGIYLHRQSMLEPLPTPSAPPVSPSPPSLLTPSQPSYQLSTVVSPPSSRTINFSSSAPSNNTYTNIHASASASHLMLNHDVHIPLVRSITGPGQSLPSTPSMQRRPSSLGAGPSSLSSNGSNSSRALPNNMDNQVTLGAPLSKTPTETFKDPRKVVKTYFSISCPSALGTALTRFSSAPDYFTVSQSWGWKSSSLRSEEYLSVLPDNKEDSPDDGVLGWTGVVDTSRRMHSLRATVVLGLV</sequence>
<dbReference type="InterPro" id="IPR000210">
    <property type="entry name" value="BTB/POZ_dom"/>
</dbReference>
<evidence type="ECO:0000259" key="2">
    <source>
        <dbReference type="PROSITE" id="PS50097"/>
    </source>
</evidence>
<dbReference type="PANTHER" id="PTHR47369:SF1">
    <property type="entry name" value="BTB_POZ DOMAIN-CONTAINING PROTEIN"/>
    <property type="match status" value="1"/>
</dbReference>
<dbReference type="AlphaFoldDB" id="A0A0F7STM4"/>
<evidence type="ECO:0000256" key="1">
    <source>
        <dbReference type="SAM" id="MobiDB-lite"/>
    </source>
</evidence>
<feature type="region of interest" description="Disordered" evidence="1">
    <location>
        <begin position="660"/>
        <end position="695"/>
    </location>
</feature>
<dbReference type="SUPFAM" id="SSF54695">
    <property type="entry name" value="POZ domain"/>
    <property type="match status" value="1"/>
</dbReference>
<dbReference type="EMBL" id="LN483157">
    <property type="protein sequence ID" value="CED84014.1"/>
    <property type="molecule type" value="Genomic_DNA"/>
</dbReference>
<feature type="compositionally biased region" description="Basic and acidic residues" evidence="1">
    <location>
        <begin position="334"/>
        <end position="343"/>
    </location>
</feature>
<feature type="compositionally biased region" description="Low complexity" evidence="1">
    <location>
        <begin position="941"/>
        <end position="951"/>
    </location>
</feature>
<feature type="region of interest" description="Disordered" evidence="1">
    <location>
        <begin position="521"/>
        <end position="552"/>
    </location>
</feature>
<name>A0A0F7STM4_PHARH</name>
<feature type="region of interest" description="Disordered" evidence="1">
    <location>
        <begin position="257"/>
        <end position="365"/>
    </location>
</feature>
<feature type="region of interest" description="Disordered" evidence="1">
    <location>
        <begin position="923"/>
        <end position="954"/>
    </location>
</feature>
<dbReference type="PANTHER" id="PTHR47369">
    <property type="entry name" value="BTB/POZ DOMAIN-CONTAINING PROTEIN"/>
    <property type="match status" value="1"/>
</dbReference>
<protein>
    <submittedName>
        <fullName evidence="3">BTB/POZ-like</fullName>
    </submittedName>
</protein>
<feature type="compositionally biased region" description="Low complexity" evidence="1">
    <location>
        <begin position="1015"/>
        <end position="1039"/>
    </location>
</feature>
<feature type="compositionally biased region" description="Polar residues" evidence="1">
    <location>
        <begin position="1002"/>
        <end position="1013"/>
    </location>
</feature>
<accession>A0A0F7STM4</accession>
<feature type="compositionally biased region" description="Basic and acidic residues" evidence="1">
    <location>
        <begin position="524"/>
        <end position="540"/>
    </location>
</feature>
<reference evidence="3" key="1">
    <citation type="submission" date="2014-08" db="EMBL/GenBank/DDBJ databases">
        <authorList>
            <person name="Sharma Rahul"/>
            <person name="Thines Marco"/>
        </authorList>
    </citation>
    <scope>NUCLEOTIDE SEQUENCE</scope>
</reference>
<dbReference type="PROSITE" id="PS50097">
    <property type="entry name" value="BTB"/>
    <property type="match status" value="1"/>
</dbReference>